<dbReference type="OrthoDB" id="9808002at2"/>
<keyword evidence="9" id="KW-0808">Transferase</keyword>
<dbReference type="Gene3D" id="3.40.640.10">
    <property type="entry name" value="Type I PLP-dependent aspartate aminotransferase-like (Major domain)"/>
    <property type="match status" value="1"/>
</dbReference>
<evidence type="ECO:0000256" key="4">
    <source>
        <dbReference type="ARBA" id="ARBA00022898"/>
    </source>
</evidence>
<dbReference type="Gene3D" id="3.90.1150.10">
    <property type="entry name" value="Aspartate Aminotransferase, domain 1"/>
    <property type="match status" value="1"/>
</dbReference>
<gene>
    <name evidence="9" type="ORF">CBF32_06755</name>
</gene>
<comment type="similarity">
    <text evidence="2">Belongs to the class-V pyridoxal-phosphate-dependent aminotransferase family. NifS/IscS subfamily.</text>
</comment>
<accession>A0A369AZD5</accession>
<feature type="domain" description="Aminotransferase class V" evidence="8">
    <location>
        <begin position="2"/>
        <end position="367"/>
    </location>
</feature>
<evidence type="ECO:0000313" key="9">
    <source>
        <dbReference type="EMBL" id="RSU02280.1"/>
    </source>
</evidence>
<reference evidence="9 10" key="1">
    <citation type="submission" date="2017-05" db="EMBL/GenBank/DDBJ databases">
        <title>Vagococcus spp. assemblies.</title>
        <authorList>
            <person name="Gulvik C.A."/>
        </authorList>
    </citation>
    <scope>NUCLEOTIDE SEQUENCE [LARGE SCALE GENOMIC DNA]</scope>
    <source>
        <strain evidence="9 10">NCFB 2497</strain>
    </source>
</reference>
<dbReference type="EMBL" id="NGJX01000005">
    <property type="protein sequence ID" value="RSU02280.1"/>
    <property type="molecule type" value="Genomic_DNA"/>
</dbReference>
<evidence type="ECO:0000256" key="1">
    <source>
        <dbReference type="ARBA" id="ARBA00001933"/>
    </source>
</evidence>
<evidence type="ECO:0000259" key="8">
    <source>
        <dbReference type="Pfam" id="PF00266"/>
    </source>
</evidence>
<comment type="cofactor">
    <cofactor evidence="1 7">
        <name>pyridoxal 5'-phosphate</name>
        <dbReference type="ChEBI" id="CHEBI:597326"/>
    </cofactor>
</comment>
<dbReference type="PIRSF" id="PIRSF005572">
    <property type="entry name" value="NifS"/>
    <property type="match status" value="1"/>
</dbReference>
<evidence type="ECO:0000256" key="5">
    <source>
        <dbReference type="ARBA" id="ARBA00023004"/>
    </source>
</evidence>
<dbReference type="InterPro" id="IPR015422">
    <property type="entry name" value="PyrdxlP-dep_Trfase_small"/>
</dbReference>
<dbReference type="GO" id="GO:0051536">
    <property type="term" value="F:iron-sulfur cluster binding"/>
    <property type="evidence" value="ECO:0007669"/>
    <property type="project" value="UniProtKB-KW"/>
</dbReference>
<dbReference type="InterPro" id="IPR015424">
    <property type="entry name" value="PyrdxlP-dep_Trfase"/>
</dbReference>
<dbReference type="PANTHER" id="PTHR11601:SF50">
    <property type="entry name" value="CYSTEINE DESULFURASE ISCS 2-RELATED"/>
    <property type="match status" value="1"/>
</dbReference>
<dbReference type="Gene3D" id="1.10.260.50">
    <property type="match status" value="1"/>
</dbReference>
<evidence type="ECO:0000256" key="7">
    <source>
        <dbReference type="RuleBase" id="RU004504"/>
    </source>
</evidence>
<evidence type="ECO:0000256" key="6">
    <source>
        <dbReference type="ARBA" id="ARBA00023014"/>
    </source>
</evidence>
<protein>
    <submittedName>
        <fullName evidence="9">Aminotransferase</fullName>
    </submittedName>
</protein>
<dbReference type="GeneID" id="63146350"/>
<dbReference type="InterPro" id="IPR020578">
    <property type="entry name" value="Aminotrans_V_PyrdxlP_BS"/>
</dbReference>
<evidence type="ECO:0000313" key="10">
    <source>
        <dbReference type="Proteomes" id="UP000288197"/>
    </source>
</evidence>
<comment type="caution">
    <text evidence="9">The sequence shown here is derived from an EMBL/GenBank/DDBJ whole genome shotgun (WGS) entry which is preliminary data.</text>
</comment>
<dbReference type="Pfam" id="PF00266">
    <property type="entry name" value="Aminotran_5"/>
    <property type="match status" value="1"/>
</dbReference>
<dbReference type="PROSITE" id="PS00595">
    <property type="entry name" value="AA_TRANSFER_CLASS_5"/>
    <property type="match status" value="1"/>
</dbReference>
<dbReference type="GO" id="GO:0046872">
    <property type="term" value="F:metal ion binding"/>
    <property type="evidence" value="ECO:0007669"/>
    <property type="project" value="UniProtKB-KW"/>
</dbReference>
<proteinExistence type="inferred from homology"/>
<dbReference type="GO" id="GO:0008483">
    <property type="term" value="F:transaminase activity"/>
    <property type="evidence" value="ECO:0007669"/>
    <property type="project" value="UniProtKB-KW"/>
</dbReference>
<organism evidence="9 10">
    <name type="scientific">Vagococcus fluvialis</name>
    <dbReference type="NCBI Taxonomy" id="2738"/>
    <lineage>
        <taxon>Bacteria</taxon>
        <taxon>Bacillati</taxon>
        <taxon>Bacillota</taxon>
        <taxon>Bacilli</taxon>
        <taxon>Lactobacillales</taxon>
        <taxon>Enterococcaceae</taxon>
        <taxon>Vagococcus</taxon>
    </lineage>
</organism>
<dbReference type="RefSeq" id="WP_114289588.1">
    <property type="nucleotide sequence ID" value="NZ_CP081459.1"/>
</dbReference>
<dbReference type="InterPro" id="IPR000192">
    <property type="entry name" value="Aminotrans_V_dom"/>
</dbReference>
<keyword evidence="3" id="KW-0479">Metal-binding</keyword>
<keyword evidence="9" id="KW-0032">Aminotransferase</keyword>
<keyword evidence="10" id="KW-1185">Reference proteome</keyword>
<dbReference type="InterPro" id="IPR016454">
    <property type="entry name" value="Cysteine_dSase"/>
</dbReference>
<keyword evidence="6" id="KW-0411">Iron-sulfur</keyword>
<dbReference type="SUPFAM" id="SSF53383">
    <property type="entry name" value="PLP-dependent transferases"/>
    <property type="match status" value="1"/>
</dbReference>
<name>A0A369AZD5_9ENTE</name>
<evidence type="ECO:0000256" key="3">
    <source>
        <dbReference type="ARBA" id="ARBA00022723"/>
    </source>
</evidence>
<keyword evidence="5" id="KW-0408">Iron</keyword>
<dbReference type="PANTHER" id="PTHR11601">
    <property type="entry name" value="CYSTEINE DESULFURYLASE FAMILY MEMBER"/>
    <property type="match status" value="1"/>
</dbReference>
<sequence>MIYFDNSATTAMDKSVLETYKRTSERFIGNPSSLHRLGEQGATLLDKARGQISDVLGVSKDELYFTSGGTESNNWVLKGTAIEKRAFGNHIIVSSVEHPSISESAKQLEQLGFDVSFAPVLKNGVIDVDALEKLITDQTILVSTVVINSEVGVVEPIKAISSILEKYPSIHYHVDAVQAVGKIPTEDWLTDRVDFASFSAHKFHGPRGVGMLYWKKGNKLAPLLTGGGQENNKRSTTENTPGIVSMARATRLLFEDRELKENYIRRVRNYLEENLSKFEKVTIFSPTDEEIKAPHILCFGIKDIRGEVLVHALEDKEIFVSTTSACSSKKKMTSSTLHSMGVSSKLAETAIRVSLDEKNTLAEAEQFLIIFKQLYDKFEKING</sequence>
<dbReference type="InterPro" id="IPR015421">
    <property type="entry name" value="PyrdxlP-dep_Trfase_major"/>
</dbReference>
<dbReference type="AlphaFoldDB" id="A0A369AZD5"/>
<dbReference type="Proteomes" id="UP000288197">
    <property type="component" value="Unassembled WGS sequence"/>
</dbReference>
<keyword evidence="4" id="KW-0663">Pyridoxal phosphate</keyword>
<evidence type="ECO:0000256" key="2">
    <source>
        <dbReference type="ARBA" id="ARBA00006490"/>
    </source>
</evidence>